<keyword evidence="5 7" id="KW-0862">Zinc</keyword>
<evidence type="ECO:0000256" key="1">
    <source>
        <dbReference type="ARBA" id="ARBA00001947"/>
    </source>
</evidence>
<dbReference type="InterPro" id="IPR026590">
    <property type="entry name" value="Ssirtuin_cat_dom"/>
</dbReference>
<gene>
    <name evidence="10" type="primary">SIR2_2</name>
    <name evidence="10" type="ORF">IWQ60_002829</name>
</gene>
<evidence type="ECO:0000256" key="5">
    <source>
        <dbReference type="ARBA" id="ARBA00022833"/>
    </source>
</evidence>
<keyword evidence="3" id="KW-0808">Transferase</keyword>
<accession>A0A9W8AGR8</accession>
<proteinExistence type="inferred from homology"/>
<dbReference type="SUPFAM" id="SSF52467">
    <property type="entry name" value="DHS-like NAD/FAD-binding domain"/>
    <property type="match status" value="1"/>
</dbReference>
<keyword evidence="4 7" id="KW-0479">Metal-binding</keyword>
<comment type="similarity">
    <text evidence="2">Belongs to the sirtuin family. Class I subfamily.</text>
</comment>
<protein>
    <submittedName>
        <fullName evidence="10">NAD-dependent histone deacetylase sir2</fullName>
    </submittedName>
</protein>
<evidence type="ECO:0000256" key="6">
    <source>
        <dbReference type="ARBA" id="ARBA00023027"/>
    </source>
</evidence>
<evidence type="ECO:0000256" key="3">
    <source>
        <dbReference type="ARBA" id="ARBA00022679"/>
    </source>
</evidence>
<dbReference type="Gene3D" id="3.30.1600.10">
    <property type="entry name" value="SIR2/SIRT2 'Small Domain"/>
    <property type="match status" value="1"/>
</dbReference>
<feature type="binding site" evidence="7">
    <location>
        <position position="228"/>
    </location>
    <ligand>
        <name>Zn(2+)</name>
        <dbReference type="ChEBI" id="CHEBI:29105"/>
    </ligand>
</feature>
<feature type="binding site" evidence="7">
    <location>
        <position position="225"/>
    </location>
    <ligand>
        <name>Zn(2+)</name>
        <dbReference type="ChEBI" id="CHEBI:29105"/>
    </ligand>
</feature>
<feature type="domain" description="Deacetylase sirtuin-type" evidence="9">
    <location>
        <begin position="92"/>
        <end position="384"/>
    </location>
</feature>
<feature type="binding site" evidence="7">
    <location>
        <position position="252"/>
    </location>
    <ligand>
        <name>Zn(2+)</name>
        <dbReference type="ChEBI" id="CHEBI:29105"/>
    </ligand>
</feature>
<dbReference type="Gene3D" id="3.40.50.1220">
    <property type="entry name" value="TPP-binding domain"/>
    <property type="match status" value="1"/>
</dbReference>
<dbReference type="InterPro" id="IPR050134">
    <property type="entry name" value="NAD-dep_sirtuin_deacylases"/>
</dbReference>
<dbReference type="OrthoDB" id="420264at2759"/>
<dbReference type="PANTHER" id="PTHR11085">
    <property type="entry name" value="NAD-DEPENDENT PROTEIN DEACYLASE SIRTUIN-5, MITOCHONDRIAL-RELATED"/>
    <property type="match status" value="1"/>
</dbReference>
<evidence type="ECO:0000256" key="7">
    <source>
        <dbReference type="PROSITE-ProRule" id="PRU00236"/>
    </source>
</evidence>
<evidence type="ECO:0000256" key="8">
    <source>
        <dbReference type="SAM" id="MobiDB-lite"/>
    </source>
</evidence>
<sequence length="489" mass="54420">MPVSPRPSGPPTLVAADILTDEEKCFVRSEAKELGLADFMRKYCLEEEVPVRALIAAFSTRLAAELPADRSDSELLPLLSLTVAKYIRHRDRLEYVRTVDDVVDLVRRARKIMVLTGAGVSVSCGIPDFRSPSGIYARLGEFGLDDPQQMFDIEFFTEAPHIFYSFAKELYPSNFVPSPSHHFIRLLESQGQLLRNYTQNIDTLEHQTGIQRVLNCHGSFATASCIRCGHQVPGEAIREDIFAQTVPHCETCARADLLKKMQRPQQKKNRTHRGNANDDDDDDDTSEGERLPGIMKPDITFFGENLPDVFDRSFAEDHTQVDLLLVIGSSLKVAPVSEVMAHLPANVPQILINKTPNLHMNFDVQLLGDCDDVLAYLCHRLEWDLVHPQLAGGHTLAPEFAELAPTLYRPTEAKAVGPVTSANDNLIDRSTVPTALHAVLDAEQAPSPPPPPPPITVALPHHWHAFRGATVSPRDLEQAQARYPAQWFD</sequence>
<feature type="compositionally biased region" description="Acidic residues" evidence="8">
    <location>
        <begin position="277"/>
        <end position="286"/>
    </location>
</feature>
<keyword evidence="11" id="KW-1185">Reference proteome</keyword>
<dbReference type="InterPro" id="IPR026591">
    <property type="entry name" value="Sirtuin_cat_small_dom_sf"/>
</dbReference>
<dbReference type="GO" id="GO:0070403">
    <property type="term" value="F:NAD+ binding"/>
    <property type="evidence" value="ECO:0007669"/>
    <property type="project" value="InterPro"/>
</dbReference>
<feature type="binding site" evidence="7">
    <location>
        <position position="249"/>
    </location>
    <ligand>
        <name>Zn(2+)</name>
        <dbReference type="ChEBI" id="CHEBI:29105"/>
    </ligand>
</feature>
<keyword evidence="6" id="KW-0520">NAD</keyword>
<dbReference type="EMBL" id="JANBPT010000112">
    <property type="protein sequence ID" value="KAJ1927572.1"/>
    <property type="molecule type" value="Genomic_DNA"/>
</dbReference>
<dbReference type="Pfam" id="PF02146">
    <property type="entry name" value="SIR2"/>
    <property type="match status" value="1"/>
</dbReference>
<evidence type="ECO:0000256" key="2">
    <source>
        <dbReference type="ARBA" id="ARBA00006924"/>
    </source>
</evidence>
<feature type="active site" description="Proton acceptor" evidence="7">
    <location>
        <position position="217"/>
    </location>
</feature>
<evidence type="ECO:0000313" key="11">
    <source>
        <dbReference type="Proteomes" id="UP001150569"/>
    </source>
</evidence>
<comment type="caution">
    <text evidence="10">The sequence shown here is derived from an EMBL/GenBank/DDBJ whole genome shotgun (WGS) entry which is preliminary data.</text>
</comment>
<evidence type="ECO:0000256" key="4">
    <source>
        <dbReference type="ARBA" id="ARBA00022723"/>
    </source>
</evidence>
<comment type="cofactor">
    <cofactor evidence="1">
        <name>Zn(2+)</name>
        <dbReference type="ChEBI" id="CHEBI:29105"/>
    </cofactor>
</comment>
<feature type="region of interest" description="Disordered" evidence="8">
    <location>
        <begin position="260"/>
        <end position="295"/>
    </location>
</feature>
<name>A0A9W8AGR8_9FUNG</name>
<evidence type="ECO:0000313" key="10">
    <source>
        <dbReference type="EMBL" id="KAJ1927572.1"/>
    </source>
</evidence>
<dbReference type="GO" id="GO:0046872">
    <property type="term" value="F:metal ion binding"/>
    <property type="evidence" value="ECO:0007669"/>
    <property type="project" value="UniProtKB-KW"/>
</dbReference>
<dbReference type="AlphaFoldDB" id="A0A9W8AGR8"/>
<reference evidence="10" key="1">
    <citation type="submission" date="2022-07" db="EMBL/GenBank/DDBJ databases">
        <title>Phylogenomic reconstructions and comparative analyses of Kickxellomycotina fungi.</title>
        <authorList>
            <person name="Reynolds N.K."/>
            <person name="Stajich J.E."/>
            <person name="Barry K."/>
            <person name="Grigoriev I.V."/>
            <person name="Crous P."/>
            <person name="Smith M.E."/>
        </authorList>
    </citation>
    <scope>NUCLEOTIDE SEQUENCE</scope>
    <source>
        <strain evidence="10">RSA 861</strain>
    </source>
</reference>
<feature type="compositionally biased region" description="Basic residues" evidence="8">
    <location>
        <begin position="260"/>
        <end position="273"/>
    </location>
</feature>
<dbReference type="GO" id="GO:0005634">
    <property type="term" value="C:nucleus"/>
    <property type="evidence" value="ECO:0007669"/>
    <property type="project" value="TreeGrafter"/>
</dbReference>
<dbReference type="Proteomes" id="UP001150569">
    <property type="component" value="Unassembled WGS sequence"/>
</dbReference>
<organism evidence="10 11">
    <name type="scientific">Tieghemiomyces parasiticus</name>
    <dbReference type="NCBI Taxonomy" id="78921"/>
    <lineage>
        <taxon>Eukaryota</taxon>
        <taxon>Fungi</taxon>
        <taxon>Fungi incertae sedis</taxon>
        <taxon>Zoopagomycota</taxon>
        <taxon>Kickxellomycotina</taxon>
        <taxon>Dimargaritomycetes</taxon>
        <taxon>Dimargaritales</taxon>
        <taxon>Dimargaritaceae</taxon>
        <taxon>Tieghemiomyces</taxon>
    </lineage>
</organism>
<dbReference type="PROSITE" id="PS50305">
    <property type="entry name" value="SIRTUIN"/>
    <property type="match status" value="1"/>
</dbReference>
<dbReference type="InterPro" id="IPR003000">
    <property type="entry name" value="Sirtuin"/>
</dbReference>
<dbReference type="PANTHER" id="PTHR11085:SF9">
    <property type="entry name" value="NAD-DEPENDENT PROTEIN DEACETYLASE SIRTUIN-1"/>
    <property type="match status" value="1"/>
</dbReference>
<evidence type="ECO:0000259" key="9">
    <source>
        <dbReference type="PROSITE" id="PS50305"/>
    </source>
</evidence>
<dbReference type="GO" id="GO:0046970">
    <property type="term" value="F:histone H4K16 deacetylase activity, NAD-dependent"/>
    <property type="evidence" value="ECO:0007669"/>
    <property type="project" value="TreeGrafter"/>
</dbReference>
<dbReference type="InterPro" id="IPR029035">
    <property type="entry name" value="DHS-like_NAD/FAD-binding_dom"/>
</dbReference>